<dbReference type="InterPro" id="IPR050493">
    <property type="entry name" value="FAD-dep_Monooxygenase_BioMet"/>
</dbReference>
<evidence type="ECO:0000256" key="2">
    <source>
        <dbReference type="ARBA" id="ARBA00023002"/>
    </source>
</evidence>
<sequence>MSVETETQSDRSSSTITFIGHRGEMHFIVYDYAVEIGVKCNFDSPVVDYFENALSAGVETKSGELIMGDVVIAANGPKSLAKLMILGIQDKSFNSGYAIYRSFFDVDDAVRSDPLTKIYASEEDHIQLSWSCALYCLQLERRSRYGDDHDIQESWFIPGFKEDVYDFLKQEDWSPILKAIVDKTPDDHIVDYKLVYRDSLPTWLSNGGRMTVIRDAAHTYLPTSAQGASQAMEDAVTFAICPEKSPDDDQPFHKYNRACAIQESVVLNRDVWHGITNETWEMFRKNPVSRISPES</sequence>
<dbReference type="Gene3D" id="3.50.50.60">
    <property type="entry name" value="FAD/NAD(P)-binding domain"/>
    <property type="match status" value="1"/>
</dbReference>
<accession>A0ABR0J428</accession>
<dbReference type="SUPFAM" id="SSF51905">
    <property type="entry name" value="FAD/NAD(P)-binding domain"/>
    <property type="match status" value="1"/>
</dbReference>
<evidence type="ECO:0000256" key="1">
    <source>
        <dbReference type="ARBA" id="ARBA00007992"/>
    </source>
</evidence>
<evidence type="ECO:0000313" key="5">
    <source>
        <dbReference type="Proteomes" id="UP001345691"/>
    </source>
</evidence>
<dbReference type="PRINTS" id="PR00420">
    <property type="entry name" value="RNGMNOXGNASE"/>
</dbReference>
<protein>
    <recommendedName>
        <fullName evidence="6">FAD-binding domain-containing protein</fullName>
    </recommendedName>
</protein>
<name>A0ABR0J428_9EURO</name>
<dbReference type="PANTHER" id="PTHR13789:SF236">
    <property type="entry name" value="MONOOXYGENASE, PUTATIVE (AFU_ORTHOLOGUE AFUA_6G12060)-RELATED"/>
    <property type="match status" value="1"/>
</dbReference>
<keyword evidence="2" id="KW-0560">Oxidoreductase</keyword>
<evidence type="ECO:0000313" key="4">
    <source>
        <dbReference type="EMBL" id="KAK5055708.1"/>
    </source>
</evidence>
<dbReference type="InterPro" id="IPR036188">
    <property type="entry name" value="FAD/NAD-bd_sf"/>
</dbReference>
<comment type="caution">
    <text evidence="4">The sequence shown here is derived from an EMBL/GenBank/DDBJ whole genome shotgun (WGS) entry which is preliminary data.</text>
</comment>
<evidence type="ECO:0008006" key="6">
    <source>
        <dbReference type="Google" id="ProtNLM"/>
    </source>
</evidence>
<dbReference type="Proteomes" id="UP001345691">
    <property type="component" value="Unassembled WGS sequence"/>
</dbReference>
<gene>
    <name evidence="4" type="ORF">LTR69_008083</name>
</gene>
<organism evidence="4 5">
    <name type="scientific">Exophiala sideris</name>
    <dbReference type="NCBI Taxonomy" id="1016849"/>
    <lineage>
        <taxon>Eukaryota</taxon>
        <taxon>Fungi</taxon>
        <taxon>Dikarya</taxon>
        <taxon>Ascomycota</taxon>
        <taxon>Pezizomycotina</taxon>
        <taxon>Eurotiomycetes</taxon>
        <taxon>Chaetothyriomycetidae</taxon>
        <taxon>Chaetothyriales</taxon>
        <taxon>Herpotrichiellaceae</taxon>
        <taxon>Exophiala</taxon>
    </lineage>
</organism>
<keyword evidence="5" id="KW-1185">Reference proteome</keyword>
<proteinExistence type="inferred from homology"/>
<comment type="similarity">
    <text evidence="1">Belongs to the paxM FAD-dependent monooxygenase family.</text>
</comment>
<keyword evidence="3" id="KW-0503">Monooxygenase</keyword>
<dbReference type="PANTHER" id="PTHR13789">
    <property type="entry name" value="MONOOXYGENASE"/>
    <property type="match status" value="1"/>
</dbReference>
<reference evidence="4 5" key="1">
    <citation type="submission" date="2023-08" db="EMBL/GenBank/DDBJ databases">
        <title>Black Yeasts Isolated from many extreme environments.</title>
        <authorList>
            <person name="Coleine C."/>
            <person name="Stajich J.E."/>
            <person name="Selbmann L."/>
        </authorList>
    </citation>
    <scope>NUCLEOTIDE SEQUENCE [LARGE SCALE GENOMIC DNA]</scope>
    <source>
        <strain evidence="4 5">CCFEE 6328</strain>
    </source>
</reference>
<dbReference type="EMBL" id="JAVRRF010000019">
    <property type="protein sequence ID" value="KAK5055708.1"/>
    <property type="molecule type" value="Genomic_DNA"/>
</dbReference>
<evidence type="ECO:0000256" key="3">
    <source>
        <dbReference type="ARBA" id="ARBA00023033"/>
    </source>
</evidence>